<dbReference type="EnsemblMetazoa" id="Aqu2.1.29799_001">
    <property type="protein sequence ID" value="Aqu2.1.29799_001"/>
    <property type="gene ID" value="Aqu2.1.29799"/>
</dbReference>
<organism evidence="1">
    <name type="scientific">Amphimedon queenslandica</name>
    <name type="common">Sponge</name>
    <dbReference type="NCBI Taxonomy" id="400682"/>
    <lineage>
        <taxon>Eukaryota</taxon>
        <taxon>Metazoa</taxon>
        <taxon>Porifera</taxon>
        <taxon>Demospongiae</taxon>
        <taxon>Heteroscleromorpha</taxon>
        <taxon>Haplosclerida</taxon>
        <taxon>Niphatidae</taxon>
        <taxon>Amphimedon</taxon>
    </lineage>
</organism>
<dbReference type="InParanoid" id="A0A1X7UQL1"/>
<accession>A0A1X7UQL1</accession>
<sequence>MPQERVEELRASDRKSLGLLFDIFVTCYSKVLRFIENVRVKVRIRQHLADEVIVMKAELMWIKDVQLSLVEERRFKEWKHQLQLF</sequence>
<name>A0A1X7UQL1_AMPQE</name>
<evidence type="ECO:0000313" key="1">
    <source>
        <dbReference type="EnsemblMetazoa" id="Aqu2.1.29799_001"/>
    </source>
</evidence>
<reference evidence="1" key="1">
    <citation type="submission" date="2017-05" db="UniProtKB">
        <authorList>
            <consortium name="EnsemblMetazoa"/>
        </authorList>
    </citation>
    <scope>IDENTIFICATION</scope>
</reference>
<proteinExistence type="predicted"/>
<protein>
    <submittedName>
        <fullName evidence="1">Uncharacterized protein</fullName>
    </submittedName>
</protein>
<dbReference type="AlphaFoldDB" id="A0A1X7UQL1"/>